<comment type="caution">
    <text evidence="1">The sequence shown here is derived from an EMBL/GenBank/DDBJ whole genome shotgun (WGS) entry which is preliminary data.</text>
</comment>
<gene>
    <name evidence="1" type="ORF">FB45DRAFT_1065175</name>
</gene>
<accession>A0AAD7FD45</accession>
<dbReference type="AlphaFoldDB" id="A0AAD7FD45"/>
<sequence>MHVERLAPCPAVIFGGSLHIDLTHPLAFAHVTQIDIFDEIDEEDAANPSVAGSHLSVSSTRVVRHPVAQFCLRAWHTHGRKKKPPVRDACFVIALFANYWGQREDDEGREVDAAIGWMTTRMRSLDPSLNLKSNIVLKNNGTNISSHPGRQRQKLPGADYDLHPDRTGFPQVIFFGLRYALWVRTIRCQLSSFRRIWCGLRNIGESSSRIRNSRRKQPGATHGEKYLKEIEL</sequence>
<reference evidence="1" key="1">
    <citation type="submission" date="2023-03" db="EMBL/GenBank/DDBJ databases">
        <title>Massive genome expansion in bonnet fungi (Mycena s.s.) driven by repeated elements and novel gene families across ecological guilds.</title>
        <authorList>
            <consortium name="Lawrence Berkeley National Laboratory"/>
            <person name="Harder C.B."/>
            <person name="Miyauchi S."/>
            <person name="Viragh M."/>
            <person name="Kuo A."/>
            <person name="Thoen E."/>
            <person name="Andreopoulos B."/>
            <person name="Lu D."/>
            <person name="Skrede I."/>
            <person name="Drula E."/>
            <person name="Henrissat B."/>
            <person name="Morin E."/>
            <person name="Kohler A."/>
            <person name="Barry K."/>
            <person name="LaButti K."/>
            <person name="Morin E."/>
            <person name="Salamov A."/>
            <person name="Lipzen A."/>
            <person name="Mereny Z."/>
            <person name="Hegedus B."/>
            <person name="Baldrian P."/>
            <person name="Stursova M."/>
            <person name="Weitz H."/>
            <person name="Taylor A."/>
            <person name="Grigoriev I.V."/>
            <person name="Nagy L.G."/>
            <person name="Martin F."/>
            <person name="Kauserud H."/>
        </authorList>
    </citation>
    <scope>NUCLEOTIDE SEQUENCE</scope>
    <source>
        <strain evidence="1">9284</strain>
    </source>
</reference>
<dbReference type="Proteomes" id="UP001221142">
    <property type="component" value="Unassembled WGS sequence"/>
</dbReference>
<keyword evidence="2" id="KW-1185">Reference proteome</keyword>
<evidence type="ECO:0000313" key="1">
    <source>
        <dbReference type="EMBL" id="KAJ7613060.1"/>
    </source>
</evidence>
<dbReference type="EMBL" id="JARKIF010000029">
    <property type="protein sequence ID" value="KAJ7613060.1"/>
    <property type="molecule type" value="Genomic_DNA"/>
</dbReference>
<protein>
    <submittedName>
        <fullName evidence="1">Uncharacterized protein</fullName>
    </submittedName>
</protein>
<proteinExistence type="predicted"/>
<organism evidence="1 2">
    <name type="scientific">Roridomyces roridus</name>
    <dbReference type="NCBI Taxonomy" id="1738132"/>
    <lineage>
        <taxon>Eukaryota</taxon>
        <taxon>Fungi</taxon>
        <taxon>Dikarya</taxon>
        <taxon>Basidiomycota</taxon>
        <taxon>Agaricomycotina</taxon>
        <taxon>Agaricomycetes</taxon>
        <taxon>Agaricomycetidae</taxon>
        <taxon>Agaricales</taxon>
        <taxon>Marasmiineae</taxon>
        <taxon>Mycenaceae</taxon>
        <taxon>Roridomyces</taxon>
    </lineage>
</organism>
<name>A0AAD7FD45_9AGAR</name>
<evidence type="ECO:0000313" key="2">
    <source>
        <dbReference type="Proteomes" id="UP001221142"/>
    </source>
</evidence>